<feature type="signal peptide" evidence="7">
    <location>
        <begin position="1"/>
        <end position="19"/>
    </location>
</feature>
<dbReference type="PROSITE" id="PS51892">
    <property type="entry name" value="SUBTILASE"/>
    <property type="match status" value="1"/>
</dbReference>
<dbReference type="InterPro" id="IPR036852">
    <property type="entry name" value="Peptidase_S8/S53_dom_sf"/>
</dbReference>
<feature type="domain" description="Peptidase S8/S53" evidence="8">
    <location>
        <begin position="188"/>
        <end position="460"/>
    </location>
</feature>
<dbReference type="GO" id="GO:0006508">
    <property type="term" value="P:proteolysis"/>
    <property type="evidence" value="ECO:0007669"/>
    <property type="project" value="UniProtKB-KW"/>
</dbReference>
<reference evidence="10" key="1">
    <citation type="submission" date="2016-10" db="EMBL/GenBank/DDBJ databases">
        <authorList>
            <person name="Varghese N."/>
            <person name="Submissions S."/>
        </authorList>
    </citation>
    <scope>NUCLEOTIDE SEQUENCE [LARGE SCALE GENOMIC DNA]</scope>
    <source>
        <strain evidence="10">DSM 15310</strain>
    </source>
</reference>
<dbReference type="AlphaFoldDB" id="A0A1I0E2V6"/>
<keyword evidence="7" id="KW-0732">Signal</keyword>
<organism evidence="9 10">
    <name type="scientific">Hymenobacter actinosclerus</name>
    <dbReference type="NCBI Taxonomy" id="82805"/>
    <lineage>
        <taxon>Bacteria</taxon>
        <taxon>Pseudomonadati</taxon>
        <taxon>Bacteroidota</taxon>
        <taxon>Cytophagia</taxon>
        <taxon>Cytophagales</taxon>
        <taxon>Hymenobacteraceae</taxon>
        <taxon>Hymenobacter</taxon>
    </lineage>
</organism>
<evidence type="ECO:0000256" key="5">
    <source>
        <dbReference type="PROSITE-ProRule" id="PRU01240"/>
    </source>
</evidence>
<keyword evidence="2 5" id="KW-0645">Protease</keyword>
<feature type="chain" id="PRO_5011548833" evidence="7">
    <location>
        <begin position="20"/>
        <end position="571"/>
    </location>
</feature>
<dbReference type="Pfam" id="PF00082">
    <property type="entry name" value="Peptidase_S8"/>
    <property type="match status" value="1"/>
</dbReference>
<evidence type="ECO:0000259" key="8">
    <source>
        <dbReference type="Pfam" id="PF00082"/>
    </source>
</evidence>
<dbReference type="RefSeq" id="WP_143069744.1">
    <property type="nucleotide sequence ID" value="NZ_FOHS01000002.1"/>
</dbReference>
<dbReference type="EMBL" id="FOHS01000002">
    <property type="protein sequence ID" value="SET39306.1"/>
    <property type="molecule type" value="Genomic_DNA"/>
</dbReference>
<evidence type="ECO:0000256" key="2">
    <source>
        <dbReference type="ARBA" id="ARBA00022670"/>
    </source>
</evidence>
<sequence length="571" mass="60114">MRRFLLIGLLAGLGLPTLAAGLLPPAPKPVGPTEARNTVRRHLIYFRDKTGTPFSVSRPEEFLSGRALQRRQRQQIAVLPRDLPVSPAYVQQVKAVPGVQLWYTSRWFNAAVVACDSATLALVQALPFVQQARTLNRGPIGGSTQPKLTPTAPAPDQTAGTRSQYGKAYAQARQVGAVQMHDAGFRGEGMQIAVFDGGFPGVNTASVFTSLNQENRLLSTFNVVDKSANVFQSIGHGTNCLSIIAGNEPGRYLGIAPRATFRLFITEDAPTEHPLEEVNWLVAAEYADSAGVDIINSSLGYNTFDAPSADYTYADMNGRTALSTRAATVAARVGMLVVCSAGNEGNKAWRYITAPADADSIMTVGAADSLGVLGGFSSHGPTADGRIKPNLSAMGVATAVVNPDGSISRGNGTSFAGPVLAGVAAGFWQANPRLTAQQVIQLLQRSGSQATAPDNDLGYGIPDFVRAYNLANPGTPLAAAAPARGLAGLYAYPNPVGPHEPLYLQLPGQRGAARLEISVYDARGALVARQQVAPGATGAVRLETAGLRPGLFTCLVGQGPERQMVRFVVSQ</sequence>
<keyword evidence="10" id="KW-1185">Reference proteome</keyword>
<dbReference type="CDD" id="cd07493">
    <property type="entry name" value="Peptidases_S8_9"/>
    <property type="match status" value="1"/>
</dbReference>
<evidence type="ECO:0000313" key="10">
    <source>
        <dbReference type="Proteomes" id="UP000198697"/>
    </source>
</evidence>
<dbReference type="GO" id="GO:0004252">
    <property type="term" value="F:serine-type endopeptidase activity"/>
    <property type="evidence" value="ECO:0007669"/>
    <property type="project" value="UniProtKB-UniRule"/>
</dbReference>
<evidence type="ECO:0000256" key="7">
    <source>
        <dbReference type="SAM" id="SignalP"/>
    </source>
</evidence>
<dbReference type="InterPro" id="IPR051048">
    <property type="entry name" value="Peptidase_S8/S53_subtilisin"/>
</dbReference>
<dbReference type="STRING" id="82805.SAMN04487998_1672"/>
<evidence type="ECO:0000256" key="1">
    <source>
        <dbReference type="ARBA" id="ARBA00011073"/>
    </source>
</evidence>
<comment type="similarity">
    <text evidence="1 5">Belongs to the peptidase S8 family.</text>
</comment>
<keyword evidence="3 5" id="KW-0378">Hydrolase</keyword>
<proteinExistence type="inferred from homology"/>
<dbReference type="PANTHER" id="PTHR43399:SF4">
    <property type="entry name" value="CELL WALL-ASSOCIATED PROTEASE"/>
    <property type="match status" value="1"/>
</dbReference>
<evidence type="ECO:0000256" key="4">
    <source>
        <dbReference type="ARBA" id="ARBA00022825"/>
    </source>
</evidence>
<dbReference type="InterPro" id="IPR000209">
    <property type="entry name" value="Peptidase_S8/S53_dom"/>
</dbReference>
<gene>
    <name evidence="9" type="ORF">SAMN04487998_1672</name>
</gene>
<dbReference type="PRINTS" id="PR00723">
    <property type="entry name" value="SUBTILISIN"/>
</dbReference>
<feature type="active site" description="Charge relay system" evidence="5">
    <location>
        <position position="196"/>
    </location>
</feature>
<feature type="active site" description="Charge relay system" evidence="5">
    <location>
        <position position="236"/>
    </location>
</feature>
<dbReference type="PANTHER" id="PTHR43399">
    <property type="entry name" value="SUBTILISIN-RELATED"/>
    <property type="match status" value="1"/>
</dbReference>
<dbReference type="InterPro" id="IPR015500">
    <property type="entry name" value="Peptidase_S8_subtilisin-rel"/>
</dbReference>
<feature type="region of interest" description="Disordered" evidence="6">
    <location>
        <begin position="137"/>
        <end position="165"/>
    </location>
</feature>
<accession>A0A1I0E2V6</accession>
<protein>
    <submittedName>
        <fullName evidence="9">Serine protease, subtilisin family</fullName>
    </submittedName>
</protein>
<dbReference type="Gene3D" id="3.40.50.200">
    <property type="entry name" value="Peptidase S8/S53 domain"/>
    <property type="match status" value="1"/>
</dbReference>
<dbReference type="OrthoDB" id="9792152at2"/>
<keyword evidence="4 5" id="KW-0720">Serine protease</keyword>
<dbReference type="Proteomes" id="UP000198697">
    <property type="component" value="Unassembled WGS sequence"/>
</dbReference>
<feature type="active site" description="Charge relay system" evidence="5">
    <location>
        <position position="414"/>
    </location>
</feature>
<dbReference type="SUPFAM" id="SSF52743">
    <property type="entry name" value="Subtilisin-like"/>
    <property type="match status" value="1"/>
</dbReference>
<name>A0A1I0E2V6_9BACT</name>
<evidence type="ECO:0000313" key="9">
    <source>
        <dbReference type="EMBL" id="SET39306.1"/>
    </source>
</evidence>
<evidence type="ECO:0000256" key="3">
    <source>
        <dbReference type="ARBA" id="ARBA00022801"/>
    </source>
</evidence>
<evidence type="ECO:0000256" key="6">
    <source>
        <dbReference type="SAM" id="MobiDB-lite"/>
    </source>
</evidence>